<dbReference type="Gene3D" id="3.40.50.1110">
    <property type="entry name" value="SGNH hydrolase"/>
    <property type="match status" value="1"/>
</dbReference>
<evidence type="ECO:0000313" key="1">
    <source>
        <dbReference type="EMBL" id="AHM02516.1"/>
    </source>
</evidence>
<dbReference type="EMBL" id="CP004372">
    <property type="protein sequence ID" value="AHM02516.1"/>
    <property type="molecule type" value="Genomic_DNA"/>
</dbReference>
<sequence>MPTFLRDVTERQGCGFLDAGLSVDVSPVDGVHWEAEAHRDFAAVMARAVQGMRDDPA</sequence>
<dbReference type="Proteomes" id="UP000019593">
    <property type="component" value="Chromosome"/>
</dbReference>
<protein>
    <recommendedName>
        <fullName evidence="3">SGNH hydrolase-type esterase domain-containing protein</fullName>
    </recommendedName>
</protein>
<reference evidence="1 2" key="1">
    <citation type="submission" date="2013-03" db="EMBL/GenBank/DDBJ databases">
        <authorList>
            <person name="Fiebig A."/>
            <person name="Goeker M."/>
            <person name="Klenk H.-P.P."/>
        </authorList>
    </citation>
    <scope>NUCLEOTIDE SEQUENCE [LARGE SCALE GENOMIC DNA]</scope>
    <source>
        <strain evidence="2">DSM 19469</strain>
    </source>
</reference>
<dbReference type="KEGG" id="red:roselon_00049"/>
<accession>W8S1C4</accession>
<keyword evidence="2" id="KW-1185">Reference proteome</keyword>
<dbReference type="InterPro" id="IPR036514">
    <property type="entry name" value="SGNH_hydro_sf"/>
</dbReference>
<organism evidence="1 2">
    <name type="scientific">Roseicyclus elongatus DSM 19469</name>
    <dbReference type="NCBI Taxonomy" id="1294273"/>
    <lineage>
        <taxon>Bacteria</taxon>
        <taxon>Pseudomonadati</taxon>
        <taxon>Pseudomonadota</taxon>
        <taxon>Alphaproteobacteria</taxon>
        <taxon>Rhodobacterales</taxon>
        <taxon>Roseobacteraceae</taxon>
        <taxon>Roseicyclus</taxon>
    </lineage>
</organism>
<evidence type="ECO:0000313" key="2">
    <source>
        <dbReference type="Proteomes" id="UP000019593"/>
    </source>
</evidence>
<dbReference type="HOGENOM" id="CLU_2993883_0_0_5"/>
<dbReference type="AlphaFoldDB" id="W8S1C4"/>
<name>W8S1C4_9RHOB</name>
<gene>
    <name evidence="1" type="ORF">roselon_00049</name>
</gene>
<evidence type="ECO:0008006" key="3">
    <source>
        <dbReference type="Google" id="ProtNLM"/>
    </source>
</evidence>
<dbReference type="GO" id="GO:0016788">
    <property type="term" value="F:hydrolase activity, acting on ester bonds"/>
    <property type="evidence" value="ECO:0007669"/>
    <property type="project" value="UniProtKB-ARBA"/>
</dbReference>
<proteinExistence type="predicted"/>